<comment type="cofactor">
    <cofactor evidence="1">
        <name>FAD</name>
        <dbReference type="ChEBI" id="CHEBI:57692"/>
    </cofactor>
</comment>
<evidence type="ECO:0000256" key="6">
    <source>
        <dbReference type="ARBA" id="ARBA00023098"/>
    </source>
</evidence>
<feature type="domain" description="Glucose-methanol-choline oxidoreductase N-terminal" evidence="15">
    <location>
        <begin position="55"/>
        <end position="321"/>
    </location>
</feature>
<keyword evidence="7" id="KW-1207">Sterol metabolism</keyword>
<keyword evidence="5" id="KW-0560">Oxidoreductase</keyword>
<evidence type="ECO:0000256" key="14">
    <source>
        <dbReference type="ARBA" id="ARBA00049778"/>
    </source>
</evidence>
<keyword evidence="3" id="KW-0285">Flavoprotein</keyword>
<dbReference type="EMBL" id="CZQC01000065">
    <property type="protein sequence ID" value="CUS42341.1"/>
    <property type="molecule type" value="Genomic_DNA"/>
</dbReference>
<accession>A0A160TE68</accession>
<evidence type="ECO:0000256" key="4">
    <source>
        <dbReference type="ARBA" id="ARBA00022827"/>
    </source>
</evidence>
<proteinExistence type="predicted"/>
<dbReference type="NCBIfam" id="TIGR01409">
    <property type="entry name" value="TAT_signal_seq"/>
    <property type="match status" value="1"/>
</dbReference>
<reference evidence="17" key="1">
    <citation type="submission" date="2015-10" db="EMBL/GenBank/DDBJ databases">
        <authorList>
            <person name="Gilbert D.G."/>
        </authorList>
    </citation>
    <scope>NUCLEOTIDE SEQUENCE</scope>
</reference>
<evidence type="ECO:0000256" key="1">
    <source>
        <dbReference type="ARBA" id="ARBA00001974"/>
    </source>
</evidence>
<evidence type="ECO:0000256" key="3">
    <source>
        <dbReference type="ARBA" id="ARBA00022630"/>
    </source>
</evidence>
<dbReference type="Pfam" id="PF00732">
    <property type="entry name" value="GMC_oxred_N"/>
    <property type="match status" value="1"/>
</dbReference>
<dbReference type="InterPro" id="IPR007867">
    <property type="entry name" value="GMC_OxRtase_C"/>
</dbReference>
<evidence type="ECO:0000259" key="15">
    <source>
        <dbReference type="Pfam" id="PF00732"/>
    </source>
</evidence>
<dbReference type="SUPFAM" id="SSF51905">
    <property type="entry name" value="FAD/NAD(P)-binding domain"/>
    <property type="match status" value="1"/>
</dbReference>
<evidence type="ECO:0000313" key="17">
    <source>
        <dbReference type="EMBL" id="CUS42341.1"/>
    </source>
</evidence>
<dbReference type="EC" id="5.3.3.1" evidence="10"/>
<dbReference type="InterPro" id="IPR019546">
    <property type="entry name" value="TAT_signal_bac_arc"/>
</dbReference>
<dbReference type="EC" id="1.1.3.6" evidence="12"/>
<dbReference type="AlphaFoldDB" id="A0A160TE68"/>
<evidence type="ECO:0000256" key="9">
    <source>
        <dbReference type="ARBA" id="ARBA00023235"/>
    </source>
</evidence>
<evidence type="ECO:0000256" key="5">
    <source>
        <dbReference type="ARBA" id="ARBA00023002"/>
    </source>
</evidence>
<dbReference type="GO" id="GO:0050660">
    <property type="term" value="F:flavin adenine dinucleotide binding"/>
    <property type="evidence" value="ECO:0007669"/>
    <property type="project" value="InterPro"/>
</dbReference>
<dbReference type="InterPro" id="IPR006311">
    <property type="entry name" value="TAT_signal"/>
</dbReference>
<keyword evidence="9" id="KW-0413">Isomerase</keyword>
<dbReference type="Gene3D" id="3.30.410.10">
    <property type="entry name" value="Cholesterol Oxidase, domain 2"/>
    <property type="match status" value="1"/>
</dbReference>
<gene>
    <name evidence="17" type="ORF">MGWOODY_Tha2465</name>
</gene>
<sequence length="519" mass="55871">MKKINRRNFLKSSAAAGVVASAATASPMAQAGWLRKTTRSTTRALIIGSGFGGSVATLRLAEAGVETMLIERGKHWKYEGEDSYPTVDGDIMKLKVDDRVLWSEPSSLIPGSVGMIQYYFDKSIAVGCGACLGGGSVVYGGVLLQPKREIFEQALPFLSYTDMDEIYYPRVLARISGGPIPDDVLNHPNYTSKREFIKSAEDAGLEVVRSHVSFDWNVIREELNGTRTPFASVGEYVFGCNSGAKNTLDRNYLADAEATGNVTIKTLHNVTNIVQQPGSNGYEIHCEVLNEEGRITGKHIIECEYLFMGAGSLNTTRLLLKAQALGEIAGLKNNDGIGAEWGTNGDELMGRRNIDTSTAPIQGGPPSIAAFDLENPYKSTGFMHSPTSAVKEFTQLQMGMCVPDKNSRVTYNKYTDKVSLNWDRDANETSHQAILHSTEKMIATGGGELVDISAFGTWHPLGGAAMGSACDYSGRVYGVENLFVIDGASIPGAAGAANPALTVAANAERMMEQIIPLLV</sequence>
<dbReference type="GO" id="GO:0008203">
    <property type="term" value="P:cholesterol metabolic process"/>
    <property type="evidence" value="ECO:0007669"/>
    <property type="project" value="UniProtKB-KW"/>
</dbReference>
<comment type="pathway">
    <text evidence="11">Steroid metabolism; cholesterol degradation.</text>
</comment>
<feature type="domain" description="Glucose-methanol-choline oxidoreductase C-terminal" evidence="16">
    <location>
        <begin position="451"/>
        <end position="507"/>
    </location>
</feature>
<evidence type="ECO:0000256" key="10">
    <source>
        <dbReference type="ARBA" id="ARBA00038856"/>
    </source>
</evidence>
<keyword evidence="8" id="KW-0753">Steroid metabolism</keyword>
<dbReference type="InterPro" id="IPR036188">
    <property type="entry name" value="FAD/NAD-bd_sf"/>
</dbReference>
<dbReference type="PANTHER" id="PTHR47470">
    <property type="entry name" value="CHOLESTEROL OXIDASE"/>
    <property type="match status" value="1"/>
</dbReference>
<dbReference type="GO" id="GO:0016995">
    <property type="term" value="F:cholesterol oxidase activity"/>
    <property type="evidence" value="ECO:0007669"/>
    <property type="project" value="UniProtKB-EC"/>
</dbReference>
<dbReference type="Pfam" id="PF10518">
    <property type="entry name" value="TAT_signal"/>
    <property type="match status" value="1"/>
</dbReference>
<organism evidence="17">
    <name type="scientific">hydrothermal vent metagenome</name>
    <dbReference type="NCBI Taxonomy" id="652676"/>
    <lineage>
        <taxon>unclassified sequences</taxon>
        <taxon>metagenomes</taxon>
        <taxon>ecological metagenomes</taxon>
    </lineage>
</organism>
<evidence type="ECO:0000256" key="7">
    <source>
        <dbReference type="ARBA" id="ARBA00023166"/>
    </source>
</evidence>
<evidence type="ECO:0000256" key="12">
    <source>
        <dbReference type="ARBA" id="ARBA00049723"/>
    </source>
</evidence>
<dbReference type="Pfam" id="PF05199">
    <property type="entry name" value="GMC_oxred_C"/>
    <property type="match status" value="1"/>
</dbReference>
<dbReference type="SUPFAM" id="SSF54373">
    <property type="entry name" value="FAD-linked reductases, C-terminal domain"/>
    <property type="match status" value="1"/>
</dbReference>
<evidence type="ECO:0000256" key="13">
    <source>
        <dbReference type="ARBA" id="ARBA00049744"/>
    </source>
</evidence>
<dbReference type="PANTHER" id="PTHR47470:SF1">
    <property type="entry name" value="FAD-DEPENDENT OXIDOREDUCTASE 2 FAD BINDING DOMAIN-CONTAINING PROTEIN"/>
    <property type="match status" value="1"/>
</dbReference>
<evidence type="ECO:0000256" key="2">
    <source>
        <dbReference type="ARBA" id="ARBA00022548"/>
    </source>
</evidence>
<dbReference type="InterPro" id="IPR000172">
    <property type="entry name" value="GMC_OxRdtase_N"/>
</dbReference>
<name>A0A160TE68_9ZZZZ</name>
<protein>
    <recommendedName>
        <fullName evidence="13">Cholesterol oxidase</fullName>
        <ecNumber evidence="12">1.1.3.6</ecNumber>
        <ecNumber evidence="10">5.3.3.1</ecNumber>
    </recommendedName>
    <alternativeName>
        <fullName evidence="14">Cholesterol isomerase</fullName>
    </alternativeName>
</protein>
<evidence type="ECO:0000256" key="11">
    <source>
        <dbReference type="ARBA" id="ARBA00049645"/>
    </source>
</evidence>
<dbReference type="GO" id="GO:0004769">
    <property type="term" value="F:steroid Delta-isomerase activity"/>
    <property type="evidence" value="ECO:0007669"/>
    <property type="project" value="UniProtKB-EC"/>
</dbReference>
<dbReference type="PROSITE" id="PS51318">
    <property type="entry name" value="TAT"/>
    <property type="match status" value="1"/>
</dbReference>
<keyword evidence="6" id="KW-0443">Lipid metabolism</keyword>
<keyword evidence="4" id="KW-0274">FAD</keyword>
<keyword evidence="2" id="KW-0153">Cholesterol metabolism</keyword>
<evidence type="ECO:0000256" key="8">
    <source>
        <dbReference type="ARBA" id="ARBA00023221"/>
    </source>
</evidence>
<dbReference type="Gene3D" id="3.50.50.60">
    <property type="entry name" value="FAD/NAD(P)-binding domain"/>
    <property type="match status" value="1"/>
</dbReference>
<evidence type="ECO:0000259" key="16">
    <source>
        <dbReference type="Pfam" id="PF05199"/>
    </source>
</evidence>
<dbReference type="InterPro" id="IPR052542">
    <property type="entry name" value="Cholesterol_Oxidase"/>
</dbReference>